<feature type="domain" description="Helicase C-terminal" evidence="5">
    <location>
        <begin position="285"/>
        <end position="433"/>
    </location>
</feature>
<dbReference type="EMBL" id="AEPV01000066">
    <property type="protein sequence ID" value="EFU73536.1"/>
    <property type="molecule type" value="Genomic_DNA"/>
</dbReference>
<dbReference type="SUPFAM" id="SSF52540">
    <property type="entry name" value="P-loop containing nucleoside triphosphate hydrolases"/>
    <property type="match status" value="1"/>
</dbReference>
<dbReference type="GO" id="GO:0003677">
    <property type="term" value="F:DNA binding"/>
    <property type="evidence" value="ECO:0007669"/>
    <property type="project" value="UniProtKB-KW"/>
</dbReference>
<dbReference type="InterPro" id="IPR014001">
    <property type="entry name" value="Helicase_ATP-bd"/>
</dbReference>
<feature type="domain" description="Helicase ATP-binding" evidence="4">
    <location>
        <begin position="103"/>
        <end position="255"/>
    </location>
</feature>
<dbReference type="eggNOG" id="COG4098">
    <property type="taxonomic scope" value="Bacteria"/>
</dbReference>
<dbReference type="PANTHER" id="PTHR30580:SF1">
    <property type="entry name" value="COMF OPERON PROTEIN 1"/>
    <property type="match status" value="1"/>
</dbReference>
<dbReference type="InterPro" id="IPR011545">
    <property type="entry name" value="DEAD/DEAH_box_helicase_dom"/>
</dbReference>
<keyword evidence="7" id="KW-1185">Reference proteome</keyword>
<keyword evidence="1" id="KW-0547">Nucleotide-binding</keyword>
<sequence length="433" mass="49595">MIEVGRLTRCEQSEIPSEGFNCVAVEKRTDWLLCHRCGSKSLATSHFLPASGKYYCPACIHYGRLTTTDYLVWQEETIAPRNITYRWEGQLTVGQKKIAEKLITVYQDKRDSLVWAVTGSGKTEMIFPIINHVLSSGGRVAVCSPRIDVCRELFPRIAAVFPDENVLLLHGNSEESYRFSNLTVCTMHQLLHFYHAFDLLVVDEADAFPYEGDEMLHYARKTALKKTGRNLFLTATPSRFLSQSLAADTEILKLPRRYHGRPLPLPQLIWQNHWENCQNYFFKKQLIQLLERLIVDSFVLIFCPSIAYMRQLYQELLKVYGESELIAVHSEDPDRKLKVANARKRAYQIVLTTTILERGVTFERVSVIVIGANHRIYTKSCLVQIAGRVDRKGEHQNGELVFMYNRKSGAIKEALAEIKLMNQLAREGEEGGM</sequence>
<evidence type="ECO:0000256" key="2">
    <source>
        <dbReference type="ARBA" id="ARBA00022840"/>
    </source>
</evidence>
<protein>
    <submittedName>
        <fullName evidence="6">DEAD/DEAH box helicase</fullName>
    </submittedName>
</protein>
<dbReference type="InterPro" id="IPR027417">
    <property type="entry name" value="P-loop_NTPase"/>
</dbReference>
<organism evidence="6 7">
    <name type="scientific">Enterococcus italicus (strain DSM 15952 / CCUG 50447 / LMG 22039 / TP 1.5)</name>
    <dbReference type="NCBI Taxonomy" id="888064"/>
    <lineage>
        <taxon>Bacteria</taxon>
        <taxon>Bacillati</taxon>
        <taxon>Bacillota</taxon>
        <taxon>Bacilli</taxon>
        <taxon>Lactobacillales</taxon>
        <taxon>Enterococcaceae</taxon>
        <taxon>Enterococcus</taxon>
    </lineage>
</organism>
<dbReference type="SMART" id="SM00490">
    <property type="entry name" value="HELICc"/>
    <property type="match status" value="1"/>
</dbReference>
<dbReference type="RefSeq" id="WP_007208665.1">
    <property type="nucleotide sequence ID" value="NZ_GL622241.1"/>
</dbReference>
<dbReference type="PROSITE" id="PS51192">
    <property type="entry name" value="HELICASE_ATP_BIND_1"/>
    <property type="match status" value="1"/>
</dbReference>
<name>E6LH12_ENTI1</name>
<dbReference type="GO" id="GO:0006310">
    <property type="term" value="P:DNA recombination"/>
    <property type="evidence" value="ECO:0007669"/>
    <property type="project" value="TreeGrafter"/>
</dbReference>
<accession>E6LH12</accession>
<evidence type="ECO:0000313" key="7">
    <source>
        <dbReference type="Proteomes" id="UP000010296"/>
    </source>
</evidence>
<dbReference type="Gene3D" id="3.40.50.300">
    <property type="entry name" value="P-loop containing nucleotide triphosphate hydrolases"/>
    <property type="match status" value="2"/>
</dbReference>
<gene>
    <name evidence="6" type="primary">comFA</name>
    <name evidence="6" type="ORF">HMPREF9088_1652</name>
</gene>
<evidence type="ECO:0000313" key="6">
    <source>
        <dbReference type="EMBL" id="EFU73536.1"/>
    </source>
</evidence>
<dbReference type="Pfam" id="PF00270">
    <property type="entry name" value="DEAD"/>
    <property type="match status" value="1"/>
</dbReference>
<dbReference type="STRING" id="888064.HMPREF9088_1652"/>
<reference evidence="6 7" key="1">
    <citation type="submission" date="2010-12" db="EMBL/GenBank/DDBJ databases">
        <authorList>
            <person name="Muzny D."/>
            <person name="Qin X."/>
            <person name="Deng J."/>
            <person name="Jiang H."/>
            <person name="Liu Y."/>
            <person name="Qu J."/>
            <person name="Song X.-Z."/>
            <person name="Zhang L."/>
            <person name="Thornton R."/>
            <person name="Coyle M."/>
            <person name="Francisco L."/>
            <person name="Jackson L."/>
            <person name="Javaid M."/>
            <person name="Korchina V."/>
            <person name="Kovar C."/>
            <person name="Mata R."/>
            <person name="Mathew T."/>
            <person name="Ngo R."/>
            <person name="Nguyen L."/>
            <person name="Nguyen N."/>
            <person name="Okwuonu G."/>
            <person name="Ongeri F."/>
            <person name="Pham C."/>
            <person name="Simmons D."/>
            <person name="Wilczek-Boney K."/>
            <person name="Hale W."/>
            <person name="Jakkamsetti A."/>
            <person name="Pham P."/>
            <person name="Ruth R."/>
            <person name="San Lucas F."/>
            <person name="Warren J."/>
            <person name="Zhang J."/>
            <person name="Zhao Z."/>
            <person name="Zhou C."/>
            <person name="Zhu D."/>
            <person name="Lee S."/>
            <person name="Bess C."/>
            <person name="Blankenburg K."/>
            <person name="Forbes L."/>
            <person name="Fu Q."/>
            <person name="Gubbala S."/>
            <person name="Hirani K."/>
            <person name="Jayaseelan J.C."/>
            <person name="Lara F."/>
            <person name="Munidasa M."/>
            <person name="Palculict T."/>
            <person name="Patil S."/>
            <person name="Pu L.-L."/>
            <person name="Saada N."/>
            <person name="Tang L."/>
            <person name="Weissenberger G."/>
            <person name="Zhu Y."/>
            <person name="Hemphill L."/>
            <person name="Shang Y."/>
            <person name="Youmans B."/>
            <person name="Ayvaz T."/>
            <person name="Ross M."/>
            <person name="Santibanez J."/>
            <person name="Aqrawi P."/>
            <person name="Gross S."/>
            <person name="Joshi V."/>
            <person name="Fowler G."/>
            <person name="Nazareth L."/>
            <person name="Reid J."/>
            <person name="Worley K."/>
            <person name="Petrosino J."/>
            <person name="Highlander S."/>
            <person name="Gibbs R."/>
        </authorList>
    </citation>
    <scope>NUCLEOTIDE SEQUENCE [LARGE SCALE GENOMIC DNA]</scope>
    <source>
        <strain evidence="7">DSM 15952 / CCUG 50447 / LMG 22039 / TP 1.5</strain>
    </source>
</reference>
<evidence type="ECO:0000256" key="1">
    <source>
        <dbReference type="ARBA" id="ARBA00022741"/>
    </source>
</evidence>
<keyword evidence="6" id="KW-0347">Helicase</keyword>
<evidence type="ECO:0000259" key="5">
    <source>
        <dbReference type="PROSITE" id="PS51194"/>
    </source>
</evidence>
<dbReference type="OrthoDB" id="2077914at2"/>
<dbReference type="HOGENOM" id="CLU_024742_0_0_9"/>
<dbReference type="PANTHER" id="PTHR30580">
    <property type="entry name" value="PRIMOSOMAL PROTEIN N"/>
    <property type="match status" value="1"/>
</dbReference>
<evidence type="ECO:0000256" key="3">
    <source>
        <dbReference type="ARBA" id="ARBA00023125"/>
    </source>
</evidence>
<keyword evidence="6" id="KW-0378">Hydrolase</keyword>
<dbReference type="GO" id="GO:0006302">
    <property type="term" value="P:double-strand break repair"/>
    <property type="evidence" value="ECO:0007669"/>
    <property type="project" value="TreeGrafter"/>
</dbReference>
<dbReference type="AlphaFoldDB" id="E6LH12"/>
<evidence type="ECO:0000259" key="4">
    <source>
        <dbReference type="PROSITE" id="PS51192"/>
    </source>
</evidence>
<dbReference type="PROSITE" id="PS51194">
    <property type="entry name" value="HELICASE_CTER"/>
    <property type="match status" value="1"/>
</dbReference>
<dbReference type="GO" id="GO:0006270">
    <property type="term" value="P:DNA replication initiation"/>
    <property type="evidence" value="ECO:0007669"/>
    <property type="project" value="TreeGrafter"/>
</dbReference>
<keyword evidence="2" id="KW-0067">ATP-binding</keyword>
<dbReference type="InterPro" id="IPR001650">
    <property type="entry name" value="Helicase_C-like"/>
</dbReference>
<dbReference type="GO" id="GO:0005524">
    <property type="term" value="F:ATP binding"/>
    <property type="evidence" value="ECO:0007669"/>
    <property type="project" value="UniProtKB-KW"/>
</dbReference>
<dbReference type="Pfam" id="PF00271">
    <property type="entry name" value="Helicase_C"/>
    <property type="match status" value="1"/>
</dbReference>
<comment type="caution">
    <text evidence="6">The sequence shown here is derived from an EMBL/GenBank/DDBJ whole genome shotgun (WGS) entry which is preliminary data.</text>
</comment>
<keyword evidence="3" id="KW-0238">DNA-binding</keyword>
<proteinExistence type="predicted"/>
<dbReference type="GO" id="GO:0043138">
    <property type="term" value="F:3'-5' DNA helicase activity"/>
    <property type="evidence" value="ECO:0007669"/>
    <property type="project" value="TreeGrafter"/>
</dbReference>
<dbReference type="Proteomes" id="UP000010296">
    <property type="component" value="Unassembled WGS sequence"/>
</dbReference>
<dbReference type="SMART" id="SM00487">
    <property type="entry name" value="DEXDc"/>
    <property type="match status" value="1"/>
</dbReference>